<dbReference type="GO" id="GO:0005737">
    <property type="term" value="C:cytoplasm"/>
    <property type="evidence" value="ECO:0007669"/>
    <property type="project" value="TreeGrafter"/>
</dbReference>
<dbReference type="GO" id="GO:0002189">
    <property type="term" value="C:ribose phosphate diphosphokinase complex"/>
    <property type="evidence" value="ECO:0007669"/>
    <property type="project" value="TreeGrafter"/>
</dbReference>
<dbReference type="GO" id="GO:0006015">
    <property type="term" value="P:5-phosphoribose 1-diphosphate biosynthetic process"/>
    <property type="evidence" value="ECO:0007669"/>
    <property type="project" value="TreeGrafter"/>
</dbReference>
<evidence type="ECO:0000256" key="1">
    <source>
        <dbReference type="ARBA" id="ARBA00013247"/>
    </source>
</evidence>
<dbReference type="AlphaFoldDB" id="A0A2M7H5E1"/>
<gene>
    <name evidence="11" type="ORF">COW24_00195</name>
</gene>
<keyword evidence="6 11" id="KW-0418">Kinase</keyword>
<dbReference type="EC" id="2.7.6.1" evidence="1"/>
<evidence type="ECO:0000256" key="5">
    <source>
        <dbReference type="ARBA" id="ARBA00022741"/>
    </source>
</evidence>
<name>A0A2M7H5E1_9BACT</name>
<proteinExistence type="predicted"/>
<dbReference type="EMBL" id="PFGC01000005">
    <property type="protein sequence ID" value="PIW37427.1"/>
    <property type="molecule type" value="Genomic_DNA"/>
</dbReference>
<evidence type="ECO:0000259" key="10">
    <source>
        <dbReference type="Pfam" id="PF13793"/>
    </source>
</evidence>
<dbReference type="Pfam" id="PF14572">
    <property type="entry name" value="Pribosyl_synth"/>
    <property type="match status" value="1"/>
</dbReference>
<evidence type="ECO:0000313" key="12">
    <source>
        <dbReference type="Proteomes" id="UP000230292"/>
    </source>
</evidence>
<evidence type="ECO:0000256" key="4">
    <source>
        <dbReference type="ARBA" id="ARBA00022727"/>
    </source>
</evidence>
<feature type="domain" description="Ribose-phosphate pyrophosphokinase N-terminal" evidence="10">
    <location>
        <begin position="8"/>
        <end position="122"/>
    </location>
</feature>
<evidence type="ECO:0000256" key="6">
    <source>
        <dbReference type="ARBA" id="ARBA00022777"/>
    </source>
</evidence>
<keyword evidence="8" id="KW-0460">Magnesium</keyword>
<dbReference type="GO" id="GO:0016301">
    <property type="term" value="F:kinase activity"/>
    <property type="evidence" value="ECO:0007669"/>
    <property type="project" value="UniProtKB-KW"/>
</dbReference>
<dbReference type="CDD" id="cd06223">
    <property type="entry name" value="PRTases_typeI"/>
    <property type="match status" value="1"/>
</dbReference>
<dbReference type="InterPro" id="IPR029057">
    <property type="entry name" value="PRTase-like"/>
</dbReference>
<dbReference type="SMART" id="SM01400">
    <property type="entry name" value="Pribosyltran_N"/>
    <property type="match status" value="1"/>
</dbReference>
<dbReference type="PANTHER" id="PTHR10210:SF32">
    <property type="entry name" value="RIBOSE-PHOSPHATE PYROPHOSPHOKINASE 2"/>
    <property type="match status" value="1"/>
</dbReference>
<protein>
    <recommendedName>
        <fullName evidence="1">ribose-phosphate diphosphokinase</fullName>
        <ecNumber evidence="1">2.7.6.1</ecNumber>
    </recommendedName>
</protein>
<sequence length="313" mass="35011">MSDQPPIIIAGTESKTFARKIAQELGLGLGRVEVATFSDSETHVLLHADVKNRDVYIVQATSAPTNENIMQLLLMAHAARSGKAKKITAVMPFFGYRRQEKQTVSGEAVSFQLIAKLMKAAGISRVLTIDLHKHRSAKYFKEAGIISKELRAFPVIIDHLRKKKLDHFVVLAPDKGSIPESKRYADGLGVPLIKVYKHRSIRKRDEVKFDEFEGEVKGRNVLIIDDEVNTAGTLMGVVDILKEKKAHNVYFACTHGVLSGPALSRLAKSNIRQVILMDTIYLPLENRIQKIKILSVAPLFAEQIGKWAHWKKN</sequence>
<dbReference type="SUPFAM" id="SSF53271">
    <property type="entry name" value="PRTase-like"/>
    <property type="match status" value="2"/>
</dbReference>
<organism evidence="11 12">
    <name type="scientific">Candidatus Kerfeldbacteria bacterium CG15_BIG_FIL_POST_REV_8_21_14_020_45_12</name>
    <dbReference type="NCBI Taxonomy" id="2014247"/>
    <lineage>
        <taxon>Bacteria</taxon>
        <taxon>Candidatus Kerfeldiibacteriota</taxon>
    </lineage>
</organism>
<keyword evidence="7" id="KW-0067">ATP-binding</keyword>
<evidence type="ECO:0000256" key="7">
    <source>
        <dbReference type="ARBA" id="ARBA00022840"/>
    </source>
</evidence>
<evidence type="ECO:0000313" key="11">
    <source>
        <dbReference type="EMBL" id="PIW37427.1"/>
    </source>
</evidence>
<evidence type="ECO:0000256" key="8">
    <source>
        <dbReference type="ARBA" id="ARBA00022842"/>
    </source>
</evidence>
<comment type="caution">
    <text evidence="11">The sequence shown here is derived from an EMBL/GenBank/DDBJ whole genome shotgun (WGS) entry which is preliminary data.</text>
</comment>
<dbReference type="NCBIfam" id="TIGR01251">
    <property type="entry name" value="ribP_PPkin"/>
    <property type="match status" value="1"/>
</dbReference>
<keyword evidence="3" id="KW-0479">Metal-binding</keyword>
<evidence type="ECO:0000256" key="2">
    <source>
        <dbReference type="ARBA" id="ARBA00022679"/>
    </source>
</evidence>
<dbReference type="PANTHER" id="PTHR10210">
    <property type="entry name" value="RIBOSE-PHOSPHATE DIPHOSPHOKINASE FAMILY MEMBER"/>
    <property type="match status" value="1"/>
</dbReference>
<keyword evidence="4" id="KW-0545">Nucleotide biosynthesis</keyword>
<dbReference type="GO" id="GO:0005524">
    <property type="term" value="F:ATP binding"/>
    <property type="evidence" value="ECO:0007669"/>
    <property type="project" value="UniProtKB-KW"/>
</dbReference>
<dbReference type="Proteomes" id="UP000230292">
    <property type="component" value="Unassembled WGS sequence"/>
</dbReference>
<dbReference type="GO" id="GO:0004749">
    <property type="term" value="F:ribose phosphate diphosphokinase activity"/>
    <property type="evidence" value="ECO:0007669"/>
    <property type="project" value="UniProtKB-EC"/>
</dbReference>
<reference evidence="11 12" key="1">
    <citation type="submission" date="2017-09" db="EMBL/GenBank/DDBJ databases">
        <title>Depth-based differentiation of microbial function through sediment-hosted aquifers and enrichment of novel symbionts in the deep terrestrial subsurface.</title>
        <authorList>
            <person name="Probst A.J."/>
            <person name="Ladd B."/>
            <person name="Jarett J.K."/>
            <person name="Geller-Mcgrath D.E."/>
            <person name="Sieber C.M."/>
            <person name="Emerson J.B."/>
            <person name="Anantharaman K."/>
            <person name="Thomas B.C."/>
            <person name="Malmstrom R."/>
            <person name="Stieglmeier M."/>
            <person name="Klingl A."/>
            <person name="Woyke T."/>
            <person name="Ryan C.M."/>
            <person name="Banfield J.F."/>
        </authorList>
    </citation>
    <scope>NUCLEOTIDE SEQUENCE [LARGE SCALE GENOMIC DNA]</scope>
    <source>
        <strain evidence="11">CG15_BIG_FIL_POST_REV_8_21_14_020_45_12</strain>
    </source>
</reference>
<dbReference type="InterPro" id="IPR029099">
    <property type="entry name" value="Pribosyltran_N"/>
</dbReference>
<accession>A0A2M7H5E1</accession>
<dbReference type="InterPro" id="IPR000836">
    <property type="entry name" value="PRTase_dom"/>
</dbReference>
<dbReference type="GO" id="GO:0006164">
    <property type="term" value="P:purine nucleotide biosynthetic process"/>
    <property type="evidence" value="ECO:0007669"/>
    <property type="project" value="TreeGrafter"/>
</dbReference>
<comment type="catalytic activity">
    <reaction evidence="9">
        <text>D-ribose 5-phosphate + ATP = 5-phospho-alpha-D-ribose 1-diphosphate + AMP + H(+)</text>
        <dbReference type="Rhea" id="RHEA:15609"/>
        <dbReference type="ChEBI" id="CHEBI:15378"/>
        <dbReference type="ChEBI" id="CHEBI:30616"/>
        <dbReference type="ChEBI" id="CHEBI:58017"/>
        <dbReference type="ChEBI" id="CHEBI:78346"/>
        <dbReference type="ChEBI" id="CHEBI:456215"/>
        <dbReference type="EC" id="2.7.6.1"/>
    </reaction>
</comment>
<dbReference type="InterPro" id="IPR005946">
    <property type="entry name" value="Rib-P_diPkinase"/>
</dbReference>
<dbReference type="GO" id="GO:0000287">
    <property type="term" value="F:magnesium ion binding"/>
    <property type="evidence" value="ECO:0007669"/>
    <property type="project" value="InterPro"/>
</dbReference>
<evidence type="ECO:0000256" key="3">
    <source>
        <dbReference type="ARBA" id="ARBA00022723"/>
    </source>
</evidence>
<keyword evidence="5" id="KW-0547">Nucleotide-binding</keyword>
<dbReference type="Gene3D" id="3.40.50.2020">
    <property type="match status" value="2"/>
</dbReference>
<dbReference type="FunFam" id="3.40.50.2020:FF:000007">
    <property type="entry name" value="Ribose-phosphate pyrophosphokinase"/>
    <property type="match status" value="1"/>
</dbReference>
<dbReference type="Pfam" id="PF13793">
    <property type="entry name" value="Pribosyltran_N"/>
    <property type="match status" value="1"/>
</dbReference>
<evidence type="ECO:0000256" key="9">
    <source>
        <dbReference type="ARBA" id="ARBA00049535"/>
    </source>
</evidence>
<keyword evidence="2 11" id="KW-0808">Transferase</keyword>